<dbReference type="SUPFAM" id="SSF102198">
    <property type="entry name" value="Putative cyclase"/>
    <property type="match status" value="1"/>
</dbReference>
<comment type="function">
    <text evidence="1 7">Catalyzes the hydrolysis of N-formyl-L-kynurenine to L-kynurenine, the second step in the kynurenine pathway of tryptophan degradation.</text>
</comment>
<evidence type="ECO:0000313" key="8">
    <source>
        <dbReference type="EMBL" id="QQZ07820.1"/>
    </source>
</evidence>
<evidence type="ECO:0000256" key="1">
    <source>
        <dbReference type="ARBA" id="ARBA00002204"/>
    </source>
</evidence>
<evidence type="ECO:0000256" key="7">
    <source>
        <dbReference type="HAMAP-Rule" id="MF_01969"/>
    </source>
</evidence>
<comment type="cofactor">
    <cofactor evidence="7">
        <name>Zn(2+)</name>
        <dbReference type="ChEBI" id="CHEBI:29105"/>
    </cofactor>
    <text evidence="7">Binds 2 zinc ions per subunit.</text>
</comment>
<comment type="catalytic activity">
    <reaction evidence="6 7">
        <text>N-formyl-L-kynurenine + H2O = L-kynurenine + formate + H(+)</text>
        <dbReference type="Rhea" id="RHEA:13009"/>
        <dbReference type="ChEBI" id="CHEBI:15377"/>
        <dbReference type="ChEBI" id="CHEBI:15378"/>
        <dbReference type="ChEBI" id="CHEBI:15740"/>
        <dbReference type="ChEBI" id="CHEBI:57959"/>
        <dbReference type="ChEBI" id="CHEBI:58629"/>
        <dbReference type="EC" id="3.5.1.9"/>
    </reaction>
</comment>
<feature type="binding site" evidence="7">
    <location>
        <position position="53"/>
    </location>
    <ligand>
        <name>Zn(2+)</name>
        <dbReference type="ChEBI" id="CHEBI:29105"/>
        <label>1</label>
    </ligand>
</feature>
<feature type="binding site" evidence="7">
    <location>
        <position position="51"/>
    </location>
    <ligand>
        <name>Zn(2+)</name>
        <dbReference type="ChEBI" id="CHEBI:29105"/>
        <label>1</label>
    </ligand>
</feature>
<dbReference type="EMBL" id="CP065425">
    <property type="protein sequence ID" value="QQZ07820.1"/>
    <property type="molecule type" value="Genomic_DNA"/>
</dbReference>
<proteinExistence type="inferred from homology"/>
<keyword evidence="9" id="KW-1185">Reference proteome</keyword>
<accession>A0ABX7DY22</accession>
<protein>
    <recommendedName>
        <fullName evidence="7">Kynurenine formamidase</fullName>
        <shortName evidence="7">KFA</shortName>
        <shortName evidence="7">KFase</shortName>
        <ecNumber evidence="7">3.5.1.9</ecNumber>
    </recommendedName>
    <alternativeName>
        <fullName evidence="7">Arylformamidase</fullName>
    </alternativeName>
    <alternativeName>
        <fullName evidence="7">N-formylkynurenine formamidase</fullName>
        <shortName evidence="7">FKF</shortName>
    </alternativeName>
</protein>
<dbReference type="InterPro" id="IPR017484">
    <property type="entry name" value="Kynurenine_formamidase_bac"/>
</dbReference>
<reference evidence="8 9" key="1">
    <citation type="submission" date="2020-11" db="EMBL/GenBank/DDBJ databases">
        <title>Taxonomic evaluation of the Bacillus sporothermodurans group of bacteria based on whole genome sequences.</title>
        <authorList>
            <person name="Fiedler G."/>
            <person name="Herbstmann A.-D."/>
            <person name="Doll E."/>
            <person name="Wenning M."/>
            <person name="Brinks E."/>
            <person name="Kabisch J."/>
            <person name="Breitenwieser F."/>
            <person name="Lappann M."/>
            <person name="Boehnlein C."/>
            <person name="Franz C."/>
        </authorList>
    </citation>
    <scope>NUCLEOTIDE SEQUENCE [LARGE SCALE GENOMIC DNA]</scope>
    <source>
        <strain evidence="8 9">JCM 19841</strain>
    </source>
</reference>
<dbReference type="Proteomes" id="UP000595691">
    <property type="component" value="Chromosome"/>
</dbReference>
<feature type="binding site" evidence="7">
    <location>
        <position position="170"/>
    </location>
    <ligand>
        <name>Zn(2+)</name>
        <dbReference type="ChEBI" id="CHEBI:29105"/>
        <label>2</label>
    </ligand>
</feature>
<feature type="binding site" evidence="7">
    <location>
        <position position="170"/>
    </location>
    <ligand>
        <name>Zn(2+)</name>
        <dbReference type="ChEBI" id="CHEBI:29105"/>
        <label>1</label>
    </ligand>
</feature>
<dbReference type="NCBIfam" id="TIGR03035">
    <property type="entry name" value="trp_arylform"/>
    <property type="match status" value="1"/>
</dbReference>
<name>A0ABX7DY22_9BACI</name>
<dbReference type="GO" id="GO:0004061">
    <property type="term" value="F:arylformamidase activity"/>
    <property type="evidence" value="ECO:0007669"/>
    <property type="project" value="UniProtKB-EC"/>
</dbReference>
<organism evidence="8 9">
    <name type="scientific">Heyndrickxia vini</name>
    <dbReference type="NCBI Taxonomy" id="1476025"/>
    <lineage>
        <taxon>Bacteria</taxon>
        <taxon>Bacillati</taxon>
        <taxon>Bacillota</taxon>
        <taxon>Bacilli</taxon>
        <taxon>Bacillales</taxon>
        <taxon>Bacillaceae</taxon>
        <taxon>Heyndrickxia</taxon>
    </lineage>
</organism>
<keyword evidence="5 7" id="KW-0823">Tryptophan catabolism</keyword>
<feature type="binding site" evidence="7">
    <location>
        <position position="53"/>
    </location>
    <ligand>
        <name>Zn(2+)</name>
        <dbReference type="ChEBI" id="CHEBI:29105"/>
        <label>2</label>
    </ligand>
</feature>
<feature type="binding site" evidence="7">
    <location>
        <position position="17"/>
    </location>
    <ligand>
        <name>substrate</name>
    </ligand>
</feature>
<feature type="active site" description="Proton donor/acceptor" evidence="7">
    <location>
        <position position="57"/>
    </location>
</feature>
<dbReference type="InterPro" id="IPR037175">
    <property type="entry name" value="KFase_sf"/>
</dbReference>
<feature type="binding site" evidence="7">
    <location>
        <position position="158"/>
    </location>
    <ligand>
        <name>Zn(2+)</name>
        <dbReference type="ChEBI" id="CHEBI:29105"/>
        <label>2</label>
    </ligand>
</feature>
<sequence>MKLIDISKPLTNSIAVWPGDTPFSYEVEVTKKQSGSVNIGKVTMSTHTGTHIDAPFHFDDKGKKVKDLNLSIYIGPARVIDVSEFTNIGAEELQGFDLGNESRLLLKTDSSTNPEVFPTSIPCLQSNIGPFLKEKGIELIGVDVPSVDPLDSKSLDTHHALFNNGVHILENIDLKDVEPGHYELIALPLSIQEADGSPVRAILRATEGECS</sequence>
<evidence type="ECO:0000256" key="5">
    <source>
        <dbReference type="ARBA" id="ARBA00023079"/>
    </source>
</evidence>
<keyword evidence="2 7" id="KW-0479">Metal-binding</keyword>
<feature type="binding site" evidence="7">
    <location>
        <position position="47"/>
    </location>
    <ligand>
        <name>Zn(2+)</name>
        <dbReference type="ChEBI" id="CHEBI:29105"/>
        <label>1</label>
    </ligand>
</feature>
<evidence type="ECO:0000256" key="2">
    <source>
        <dbReference type="ARBA" id="ARBA00022723"/>
    </source>
</evidence>
<evidence type="ECO:0000256" key="4">
    <source>
        <dbReference type="ARBA" id="ARBA00022833"/>
    </source>
</evidence>
<dbReference type="Pfam" id="PF04199">
    <property type="entry name" value="Cyclase"/>
    <property type="match status" value="1"/>
</dbReference>
<comment type="pathway">
    <text evidence="7">Amino-acid degradation; L-tryptophan degradation via kynurenine pathway; L-kynurenine from L-tryptophan: step 2/2.</text>
</comment>
<gene>
    <name evidence="7 8" type="primary">kynB</name>
    <name evidence="8" type="ORF">I5776_12025</name>
</gene>
<dbReference type="PANTHER" id="PTHR31118">
    <property type="entry name" value="CYCLASE-LIKE PROTEIN 2"/>
    <property type="match status" value="1"/>
</dbReference>
<comment type="similarity">
    <text evidence="7">Belongs to the Cyclase 1 superfamily. KynB family.</text>
</comment>
<dbReference type="RefSeq" id="WP_202776652.1">
    <property type="nucleotide sequence ID" value="NZ_CP065425.1"/>
</dbReference>
<dbReference type="PANTHER" id="PTHR31118:SF32">
    <property type="entry name" value="KYNURENINE FORMAMIDASE"/>
    <property type="match status" value="1"/>
</dbReference>
<comment type="subunit">
    <text evidence="7">Homodimer.</text>
</comment>
<evidence type="ECO:0000256" key="6">
    <source>
        <dbReference type="ARBA" id="ARBA00048496"/>
    </source>
</evidence>
<dbReference type="InterPro" id="IPR007325">
    <property type="entry name" value="KFase/CYL"/>
</dbReference>
<dbReference type="HAMAP" id="MF_01969">
    <property type="entry name" value="KynB"/>
    <property type="match status" value="1"/>
</dbReference>
<dbReference type="Gene3D" id="3.50.30.50">
    <property type="entry name" value="Putative cyclase"/>
    <property type="match status" value="1"/>
</dbReference>
<evidence type="ECO:0000313" key="9">
    <source>
        <dbReference type="Proteomes" id="UP000595691"/>
    </source>
</evidence>
<dbReference type="EC" id="3.5.1.9" evidence="7"/>
<keyword evidence="3 7" id="KW-0378">Hydrolase</keyword>
<evidence type="ECO:0000256" key="3">
    <source>
        <dbReference type="ARBA" id="ARBA00022801"/>
    </source>
</evidence>
<keyword evidence="4 7" id="KW-0862">Zinc</keyword>